<dbReference type="SUPFAM" id="SSF56935">
    <property type="entry name" value="Porins"/>
    <property type="match status" value="1"/>
</dbReference>
<dbReference type="InterPro" id="IPR000531">
    <property type="entry name" value="Beta-barrel_TonB"/>
</dbReference>
<feature type="region of interest" description="Disordered" evidence="14">
    <location>
        <begin position="31"/>
        <end position="63"/>
    </location>
</feature>
<reference evidence="18 19" key="1">
    <citation type="submission" date="2015-06" db="EMBL/GenBank/DDBJ databases">
        <title>Improved classification and identification of acetic acid bacteria using matrix-assisted laser desorption/ionization time-of-flight mass spectrometry; Gluconobacter nephelii and Gluconobacter uchimurae are later heterotypic synonyms of Gluconobacter japonicus and Gluconobacter oxydans, respectively.</title>
        <authorList>
            <person name="Li L."/>
            <person name="Cleenwerck I."/>
            <person name="De Vuyst L."/>
            <person name="Vandamme P."/>
        </authorList>
    </citation>
    <scope>NUCLEOTIDE SEQUENCE [LARGE SCALE GENOMIC DNA]</scope>
    <source>
        <strain evidence="18 19">LMG 1545</strain>
    </source>
</reference>
<dbReference type="InterPro" id="IPR036942">
    <property type="entry name" value="Beta-barrel_TonB_sf"/>
</dbReference>
<feature type="domain" description="TonB-dependent receptor plug" evidence="17">
    <location>
        <begin position="82"/>
        <end position="191"/>
    </location>
</feature>
<feature type="signal peptide" evidence="15">
    <location>
        <begin position="1"/>
        <end position="25"/>
    </location>
</feature>
<feature type="chain" id="PRO_5007557345" evidence="15">
    <location>
        <begin position="26"/>
        <end position="813"/>
    </location>
</feature>
<keyword evidence="5 12" id="KW-0812">Transmembrane</keyword>
<dbReference type="PATRIC" id="fig|178900.7.peg.914"/>
<keyword evidence="3 12" id="KW-1134">Transmembrane beta strand</keyword>
<accession>A0A149VC40</accession>
<organism evidence="18 19">
    <name type="scientific">Acetobacter cerevisiae</name>
    <dbReference type="NCBI Taxonomy" id="178900"/>
    <lineage>
        <taxon>Bacteria</taxon>
        <taxon>Pseudomonadati</taxon>
        <taxon>Pseudomonadota</taxon>
        <taxon>Alphaproteobacteria</taxon>
        <taxon>Acetobacterales</taxon>
        <taxon>Acetobacteraceae</taxon>
        <taxon>Acetobacter</taxon>
    </lineage>
</organism>
<evidence type="ECO:0000256" key="4">
    <source>
        <dbReference type="ARBA" id="ARBA00022496"/>
    </source>
</evidence>
<evidence type="ECO:0000256" key="8">
    <source>
        <dbReference type="ARBA" id="ARBA00023065"/>
    </source>
</evidence>
<evidence type="ECO:0000256" key="11">
    <source>
        <dbReference type="ARBA" id="ARBA00023237"/>
    </source>
</evidence>
<dbReference type="PANTHER" id="PTHR32552">
    <property type="entry name" value="FERRICHROME IRON RECEPTOR-RELATED"/>
    <property type="match status" value="1"/>
</dbReference>
<keyword evidence="6 15" id="KW-0732">Signal</keyword>
<keyword evidence="7" id="KW-0408">Iron</keyword>
<feature type="domain" description="TonB-dependent receptor-like beta-barrel" evidence="16">
    <location>
        <begin position="307"/>
        <end position="774"/>
    </location>
</feature>
<keyword evidence="18" id="KW-0675">Receptor</keyword>
<dbReference type="OrthoDB" id="7229372at2"/>
<dbReference type="AlphaFoldDB" id="A0A149VC40"/>
<evidence type="ECO:0000256" key="10">
    <source>
        <dbReference type="ARBA" id="ARBA00023136"/>
    </source>
</evidence>
<gene>
    <name evidence="18" type="ORF">AD954_05645</name>
</gene>
<dbReference type="Gene3D" id="2.40.170.20">
    <property type="entry name" value="TonB-dependent receptor, beta-barrel domain"/>
    <property type="match status" value="1"/>
</dbReference>
<sequence>MKTHPCQHIALVTALLISCSYGALAKAETSAKHPAKPKASDRLPLPFPANHSSSTRQHKTLTPRMAAPEELSVQASRSTPHGSKTVLTAKMLERSVPGTNPLKVLAAQPGVMFQSDDPQGMDTWSNQFYMHGFMQNQIGMTLDGIPLGDQEFHSANGLSNTAAISSENIGHMDVSMSAGAESVASTSNLGGSVEYFSADPSHKRGGTIAQTFGSNTTYHTFVRLESGDLNKTGTRFYTSYMRNDLEKWKGGGNQFAQQVNAKLLQPIGQNSKFSVLFDYDEKQLQNYQDMSFDMLENGGYNLDNFYGVRNGYAKAYRSALSLNGLPGGSLPAGYNKMSDPWDASYYDSATLSRDYLGGANLDLALTDRLRWKTVVYGHGQYGRAAWTNPYQSSPADADGDVAPLSEQITISHSQRYGVTSGVTYNVAHNVISAGVWYENFHNEIGRNGYALPVLGKGEPFNSMGSLPSPYTTYWGQSFNSNSFTAYVQDTYHPLANISLHFGFKSLLQTVRGGEDANLYSYTNWDGLAAGSMTTAKAFLPHISGDWHFLRHHELFFDVAENVKSYPVSAYKEGPSPWAVSQSTFNQIRGGLRPETDWNYAVGYRFNDKLISASLYAYHTDFHNRIQQISSGTIINPVFSVANVGNVNMNGVDAGITLRPIKGLELINTVSYNHATYGSNIVEQGVTYATHGQQIVNYPRFMYKGSISYTWHGVDMHVDTQYIGKRNFSYTGDMKVPSYWVETLGARYQFGNMGRFNKQLGFMKNLTFSFDIYNLTNRRYIATMGEEGNPMQGDYQSFLVGAPRQFFGSLKADF</sequence>
<dbReference type="PANTHER" id="PTHR32552:SF89">
    <property type="entry name" value="CATECHOLATE SIDEROPHORE RECEPTOR FIU"/>
    <property type="match status" value="1"/>
</dbReference>
<evidence type="ECO:0000259" key="17">
    <source>
        <dbReference type="Pfam" id="PF07715"/>
    </source>
</evidence>
<evidence type="ECO:0000256" key="3">
    <source>
        <dbReference type="ARBA" id="ARBA00022452"/>
    </source>
</evidence>
<protein>
    <submittedName>
        <fullName evidence="18">Heme receptor</fullName>
    </submittedName>
</protein>
<dbReference type="EMBL" id="LIAA01000027">
    <property type="protein sequence ID" value="KXV77811.1"/>
    <property type="molecule type" value="Genomic_DNA"/>
</dbReference>
<evidence type="ECO:0000313" key="19">
    <source>
        <dbReference type="Proteomes" id="UP000075462"/>
    </source>
</evidence>
<evidence type="ECO:0000256" key="5">
    <source>
        <dbReference type="ARBA" id="ARBA00022692"/>
    </source>
</evidence>
<dbReference type="Gene3D" id="2.170.130.10">
    <property type="entry name" value="TonB-dependent receptor, plug domain"/>
    <property type="match status" value="1"/>
</dbReference>
<evidence type="ECO:0000256" key="7">
    <source>
        <dbReference type="ARBA" id="ARBA00023004"/>
    </source>
</evidence>
<comment type="subcellular location">
    <subcellularLocation>
        <location evidence="1 12">Cell outer membrane</location>
        <topology evidence="1 12">Multi-pass membrane protein</topology>
    </subcellularLocation>
</comment>
<evidence type="ECO:0000259" key="16">
    <source>
        <dbReference type="Pfam" id="PF00593"/>
    </source>
</evidence>
<evidence type="ECO:0000313" key="18">
    <source>
        <dbReference type="EMBL" id="KXV77811.1"/>
    </source>
</evidence>
<keyword evidence="2 12" id="KW-0813">Transport</keyword>
<keyword evidence="8" id="KW-0406">Ion transport</keyword>
<dbReference type="GO" id="GO:0009279">
    <property type="term" value="C:cell outer membrane"/>
    <property type="evidence" value="ECO:0007669"/>
    <property type="project" value="UniProtKB-SubCell"/>
</dbReference>
<dbReference type="GO" id="GO:0015344">
    <property type="term" value="F:siderophore uptake transmembrane transporter activity"/>
    <property type="evidence" value="ECO:0007669"/>
    <property type="project" value="TreeGrafter"/>
</dbReference>
<dbReference type="RefSeq" id="WP_062272267.1">
    <property type="nucleotide sequence ID" value="NZ_LIAA01000027.1"/>
</dbReference>
<evidence type="ECO:0000256" key="14">
    <source>
        <dbReference type="SAM" id="MobiDB-lite"/>
    </source>
</evidence>
<proteinExistence type="inferred from homology"/>
<dbReference type="Proteomes" id="UP000075462">
    <property type="component" value="Unassembled WGS sequence"/>
</dbReference>
<keyword evidence="4" id="KW-0410">Iron transport</keyword>
<dbReference type="PROSITE" id="PS52016">
    <property type="entry name" value="TONB_DEPENDENT_REC_3"/>
    <property type="match status" value="1"/>
</dbReference>
<keyword evidence="9 13" id="KW-0798">TonB box</keyword>
<keyword evidence="11 12" id="KW-0998">Cell outer membrane</keyword>
<dbReference type="PROSITE" id="PS51257">
    <property type="entry name" value="PROKAR_LIPOPROTEIN"/>
    <property type="match status" value="1"/>
</dbReference>
<evidence type="ECO:0000256" key="13">
    <source>
        <dbReference type="RuleBase" id="RU003357"/>
    </source>
</evidence>
<keyword evidence="10 12" id="KW-0472">Membrane</keyword>
<evidence type="ECO:0000256" key="1">
    <source>
        <dbReference type="ARBA" id="ARBA00004571"/>
    </source>
</evidence>
<comment type="similarity">
    <text evidence="12 13">Belongs to the TonB-dependent receptor family.</text>
</comment>
<evidence type="ECO:0000256" key="6">
    <source>
        <dbReference type="ARBA" id="ARBA00022729"/>
    </source>
</evidence>
<evidence type="ECO:0000256" key="9">
    <source>
        <dbReference type="ARBA" id="ARBA00023077"/>
    </source>
</evidence>
<evidence type="ECO:0000256" key="12">
    <source>
        <dbReference type="PROSITE-ProRule" id="PRU01360"/>
    </source>
</evidence>
<dbReference type="InterPro" id="IPR039426">
    <property type="entry name" value="TonB-dep_rcpt-like"/>
</dbReference>
<dbReference type="InterPro" id="IPR037066">
    <property type="entry name" value="Plug_dom_sf"/>
</dbReference>
<name>A0A149VC40_9PROT</name>
<evidence type="ECO:0000256" key="2">
    <source>
        <dbReference type="ARBA" id="ARBA00022448"/>
    </source>
</evidence>
<dbReference type="Pfam" id="PF00593">
    <property type="entry name" value="TonB_dep_Rec_b-barrel"/>
    <property type="match status" value="1"/>
</dbReference>
<evidence type="ECO:0000256" key="15">
    <source>
        <dbReference type="SAM" id="SignalP"/>
    </source>
</evidence>
<dbReference type="Pfam" id="PF07715">
    <property type="entry name" value="Plug"/>
    <property type="match status" value="1"/>
</dbReference>
<comment type="caution">
    <text evidence="18">The sequence shown here is derived from an EMBL/GenBank/DDBJ whole genome shotgun (WGS) entry which is preliminary data.</text>
</comment>
<dbReference type="InterPro" id="IPR012910">
    <property type="entry name" value="Plug_dom"/>
</dbReference>